<dbReference type="AlphaFoldDB" id="A0A9E9LDD6"/>
<evidence type="ECO:0000313" key="2">
    <source>
        <dbReference type="EMBL" id="WAV92030.1"/>
    </source>
</evidence>
<dbReference type="InterPro" id="IPR024510">
    <property type="entry name" value="DUF2589"/>
</dbReference>
<name>A0A9E9LDD6_9BURK</name>
<accession>A0A9E9LDD6</accession>
<dbReference type="Proteomes" id="UP001164794">
    <property type="component" value="Chromosome"/>
</dbReference>
<evidence type="ECO:0000313" key="3">
    <source>
        <dbReference type="EMBL" id="WAV97831.1"/>
    </source>
</evidence>
<feature type="region of interest" description="Disordered" evidence="1">
    <location>
        <begin position="120"/>
        <end position="143"/>
    </location>
</feature>
<reference evidence="3" key="1">
    <citation type="journal article" date="2022" name="Front. Microbiol.">
        <title>New perspectives on an old grouping: The genomic and phenotypic variability of Oxalobacter formigenes and the implications for calcium oxalate stone prevention.</title>
        <authorList>
            <person name="Chmiel J.A."/>
            <person name="Carr C."/>
            <person name="Stuivenberg G.A."/>
            <person name="Venema R."/>
            <person name="Chanyi R.M."/>
            <person name="Al K.F."/>
            <person name="Giguere D."/>
            <person name="Say H."/>
            <person name="Akouris P.P."/>
            <person name="Dominguez Romero S.A."/>
            <person name="Kwong A."/>
            <person name="Tai V."/>
            <person name="Koval S.F."/>
            <person name="Razvi H."/>
            <person name="Bjazevic J."/>
            <person name="Burton J.P."/>
        </authorList>
    </citation>
    <scope>NUCLEOTIDE SEQUENCE</scope>
    <source>
        <strain evidence="3">HOxNP-1</strain>
    </source>
</reference>
<organism evidence="2">
    <name type="scientific">Oxalobacter aliiformigenes</name>
    <dbReference type="NCBI Taxonomy" id="2946593"/>
    <lineage>
        <taxon>Bacteria</taxon>
        <taxon>Pseudomonadati</taxon>
        <taxon>Pseudomonadota</taxon>
        <taxon>Betaproteobacteria</taxon>
        <taxon>Burkholderiales</taxon>
        <taxon>Oxalobacteraceae</taxon>
        <taxon>Oxalobacter</taxon>
    </lineage>
</organism>
<dbReference type="EMBL" id="CP098251">
    <property type="protein sequence ID" value="WAV92030.1"/>
    <property type="molecule type" value="Genomic_DNA"/>
</dbReference>
<proteinExistence type="predicted"/>
<keyword evidence="4" id="KW-1185">Reference proteome</keyword>
<gene>
    <name evidence="3" type="ORF">NB645_03645</name>
    <name evidence="2" type="ORF">NB646_04755</name>
</gene>
<reference evidence="2" key="2">
    <citation type="journal article" date="2022" name="Front. Microbiol.">
        <title>New perspectives on an old grouping: The genomic and phenotypic variability of Oxalobacter formigenes and the implications for calcium oxalate stone prevention.</title>
        <authorList>
            <person name="Chmiel J.A."/>
            <person name="Carr C."/>
            <person name="Stuivenberg G.A."/>
            <person name="Venema R."/>
            <person name="Chanyi R.M."/>
            <person name="Al K.F."/>
            <person name="Giguere D."/>
            <person name="Say H."/>
            <person name="Akouris P.P."/>
            <person name="Dominguez Romero S.A."/>
            <person name="Kwong A."/>
            <person name="Tai V."/>
            <person name="Koval S.F."/>
            <person name="Razvi H."/>
            <person name="Bjazevic J."/>
            <person name="Burton J.P."/>
        </authorList>
    </citation>
    <scope>NUCLEOTIDE SEQUENCE</scope>
    <source>
        <strain evidence="2">OxK</strain>
    </source>
</reference>
<dbReference type="Proteomes" id="UP001164819">
    <property type="component" value="Chromosome"/>
</dbReference>
<evidence type="ECO:0000313" key="4">
    <source>
        <dbReference type="Proteomes" id="UP001164794"/>
    </source>
</evidence>
<evidence type="ECO:0000256" key="1">
    <source>
        <dbReference type="SAM" id="MobiDB-lite"/>
    </source>
</evidence>
<dbReference type="EMBL" id="CP098248">
    <property type="protein sequence ID" value="WAV97831.1"/>
    <property type="molecule type" value="Genomic_DNA"/>
</dbReference>
<sequence>MAEVNLSDLFTAISQAMLDAHQAVTRSTLDQYWDYFRPSRLSRDGRMANAGETEDALVPVTRKVVIPTPDGNGVFSELSVPLVTLVHHNTFGLDQVKLRMRVSASVDRAGGPLKVSLAPLRRQNRHGMADDAPDTAGQPEEPDQEIELVFKREAPAEGISRITTEAVKLL</sequence>
<protein>
    <submittedName>
        <fullName evidence="2">DUF2589 domain-containing protein</fullName>
    </submittedName>
</protein>
<dbReference type="RefSeq" id="WP_269265378.1">
    <property type="nucleotide sequence ID" value="NZ_CP098248.1"/>
</dbReference>
<dbReference type="Pfam" id="PF11655">
    <property type="entry name" value="DUF2589"/>
    <property type="match status" value="1"/>
</dbReference>